<feature type="compositionally biased region" description="Low complexity" evidence="1">
    <location>
        <begin position="139"/>
        <end position="149"/>
    </location>
</feature>
<keyword evidence="3" id="KW-1185">Reference proteome</keyword>
<accession>A0A1E1L716</accession>
<feature type="region of interest" description="Disordered" evidence="1">
    <location>
        <begin position="129"/>
        <end position="151"/>
    </location>
</feature>
<dbReference type="Proteomes" id="UP000178912">
    <property type="component" value="Unassembled WGS sequence"/>
</dbReference>
<protein>
    <submittedName>
        <fullName evidence="2">Uncharacterized protein</fullName>
    </submittedName>
</protein>
<dbReference type="AlphaFoldDB" id="A0A1E1L716"/>
<feature type="region of interest" description="Disordered" evidence="1">
    <location>
        <begin position="81"/>
        <end position="102"/>
    </location>
</feature>
<gene>
    <name evidence="2" type="ORF">RAG0_11528</name>
</gene>
<reference evidence="3" key="1">
    <citation type="submission" date="2016-03" db="EMBL/GenBank/DDBJ databases">
        <authorList>
            <person name="Guldener U."/>
        </authorList>
    </citation>
    <scope>NUCLEOTIDE SEQUENCE [LARGE SCALE GENOMIC DNA]</scope>
    <source>
        <strain evidence="3">04CH-RAC-A.6.1</strain>
    </source>
</reference>
<dbReference type="OrthoDB" id="4755094at2759"/>
<feature type="region of interest" description="Disordered" evidence="1">
    <location>
        <begin position="18"/>
        <end position="65"/>
    </location>
</feature>
<organism evidence="2 3">
    <name type="scientific">Rhynchosporium agropyri</name>
    <dbReference type="NCBI Taxonomy" id="914238"/>
    <lineage>
        <taxon>Eukaryota</taxon>
        <taxon>Fungi</taxon>
        <taxon>Dikarya</taxon>
        <taxon>Ascomycota</taxon>
        <taxon>Pezizomycotina</taxon>
        <taxon>Leotiomycetes</taxon>
        <taxon>Helotiales</taxon>
        <taxon>Ploettnerulaceae</taxon>
        <taxon>Rhynchosporium</taxon>
    </lineage>
</organism>
<dbReference type="EMBL" id="FJUX01000076">
    <property type="protein sequence ID" value="CZT05438.1"/>
    <property type="molecule type" value="Genomic_DNA"/>
</dbReference>
<evidence type="ECO:0000313" key="3">
    <source>
        <dbReference type="Proteomes" id="UP000178912"/>
    </source>
</evidence>
<sequence>MALFGNCELSKRSKSIGNKTKRCLSKASNPIPSAKTVNPEPNAYSERSLTPEDLQEPCGRPEPGAYIDEQRLLNSWNTGVASTHASGKGFESLHSGSPDTYEGEVWREHESIGDYVQDQNVVMHLDRDHSPKDIESDSDITTSDHSNSSLVSKVRRRGKNCNFSERLAHEISGAQQTEDENLRNQVIRLQNELRESQAFVLSHIPQQKSLTETEATADFTYLCGAVEEWVDCTLGDAMEDGLAKKEMFSIDDAKSFLALIPKAGRDAFSYPHTDTFNVTAAMLMFLQREVFTPELYGAITPVVDFLSGIEMSMMNMVPTRGVREYRTWHSETYTAIANHADFESHKKARVDMISGQFSSLLRILCPQIEERTRKNMIKTSIVEPAVSLAHKMSLSADIYTLEWTSLHNLTFLQRQNVQLYSHEGSDSLDLLSQGRPVKDIREGEELQYLFDYCPQLTVRVPKGDEFAGSKLLKRSKIIVALIKPSCKKLSPERDPRFYIPEVTFLQWLDFIARSYSASDNHDGSDMDMGGAKKS</sequence>
<evidence type="ECO:0000256" key="1">
    <source>
        <dbReference type="SAM" id="MobiDB-lite"/>
    </source>
</evidence>
<evidence type="ECO:0000313" key="2">
    <source>
        <dbReference type="EMBL" id="CZT05438.1"/>
    </source>
</evidence>
<name>A0A1E1L716_9HELO</name>
<proteinExistence type="predicted"/>